<evidence type="ECO:0000313" key="2">
    <source>
        <dbReference type="Proteomes" id="UP000314294"/>
    </source>
</evidence>
<evidence type="ECO:0000313" key="1">
    <source>
        <dbReference type="EMBL" id="TNN35786.1"/>
    </source>
</evidence>
<reference evidence="1 2" key="1">
    <citation type="submission" date="2019-03" db="EMBL/GenBank/DDBJ databases">
        <title>First draft genome of Liparis tanakae, snailfish: a comprehensive survey of snailfish specific genes.</title>
        <authorList>
            <person name="Kim W."/>
            <person name="Song I."/>
            <person name="Jeong J.-H."/>
            <person name="Kim D."/>
            <person name="Kim S."/>
            <person name="Ryu S."/>
            <person name="Song J.Y."/>
            <person name="Lee S.K."/>
        </authorList>
    </citation>
    <scope>NUCLEOTIDE SEQUENCE [LARGE SCALE GENOMIC DNA]</scope>
    <source>
        <tissue evidence="1">Muscle</tissue>
    </source>
</reference>
<dbReference type="EMBL" id="SRLO01001708">
    <property type="protein sequence ID" value="TNN35786.1"/>
    <property type="molecule type" value="Genomic_DNA"/>
</dbReference>
<proteinExistence type="predicted"/>
<organism evidence="1 2">
    <name type="scientific">Liparis tanakae</name>
    <name type="common">Tanaka's snailfish</name>
    <dbReference type="NCBI Taxonomy" id="230148"/>
    <lineage>
        <taxon>Eukaryota</taxon>
        <taxon>Metazoa</taxon>
        <taxon>Chordata</taxon>
        <taxon>Craniata</taxon>
        <taxon>Vertebrata</taxon>
        <taxon>Euteleostomi</taxon>
        <taxon>Actinopterygii</taxon>
        <taxon>Neopterygii</taxon>
        <taxon>Teleostei</taxon>
        <taxon>Neoteleostei</taxon>
        <taxon>Acanthomorphata</taxon>
        <taxon>Eupercaria</taxon>
        <taxon>Perciformes</taxon>
        <taxon>Cottioidei</taxon>
        <taxon>Cottales</taxon>
        <taxon>Liparidae</taxon>
        <taxon>Liparis</taxon>
    </lineage>
</organism>
<dbReference type="Proteomes" id="UP000314294">
    <property type="component" value="Unassembled WGS sequence"/>
</dbReference>
<dbReference type="AlphaFoldDB" id="A0A4Z2F3I5"/>
<comment type="caution">
    <text evidence="1">The sequence shown here is derived from an EMBL/GenBank/DDBJ whole genome shotgun (WGS) entry which is preliminary data.</text>
</comment>
<keyword evidence="2" id="KW-1185">Reference proteome</keyword>
<protein>
    <submittedName>
        <fullName evidence="1">Uncharacterized protein</fullName>
    </submittedName>
</protein>
<accession>A0A4Z2F3I5</accession>
<sequence>MAAFQLGVPAPRFIHTAHGPHLNAAPPSVIWCCSPPPKSSTFKCKKDGKGTALVRVELYIASPHGSHFNWNFGGSIPDSPGPTDVPFGKALSPLIASEGGAVGQRVGM</sequence>
<gene>
    <name evidence="1" type="ORF">EYF80_054040</name>
</gene>
<name>A0A4Z2F3I5_9TELE</name>